<dbReference type="CDD" id="cd00761">
    <property type="entry name" value="Glyco_tranf_GTA_type"/>
    <property type="match status" value="1"/>
</dbReference>
<gene>
    <name evidence="2" type="ORF">FGM01_10425</name>
</gene>
<dbReference type="Proteomes" id="UP000315131">
    <property type="component" value="Unassembled WGS sequence"/>
</dbReference>
<comment type="caution">
    <text evidence="2">The sequence shown here is derived from an EMBL/GenBank/DDBJ whole genome shotgun (WGS) entry which is preliminary data.</text>
</comment>
<proteinExistence type="predicted"/>
<evidence type="ECO:0000313" key="2">
    <source>
        <dbReference type="EMBL" id="TRO63917.1"/>
    </source>
</evidence>
<dbReference type="InterPro" id="IPR029044">
    <property type="entry name" value="Nucleotide-diphossugar_trans"/>
</dbReference>
<dbReference type="PANTHER" id="PTHR22916">
    <property type="entry name" value="GLYCOSYLTRANSFERASE"/>
    <property type="match status" value="1"/>
</dbReference>
<dbReference type="RefSeq" id="WP_143411114.1">
    <property type="nucleotide sequence ID" value="NZ_VHSF01000003.1"/>
</dbReference>
<keyword evidence="2" id="KW-0808">Transferase</keyword>
<dbReference type="GO" id="GO:0016758">
    <property type="term" value="F:hexosyltransferase activity"/>
    <property type="evidence" value="ECO:0007669"/>
    <property type="project" value="UniProtKB-ARBA"/>
</dbReference>
<dbReference type="AlphaFoldDB" id="A0A550HYX7"/>
<protein>
    <submittedName>
        <fullName evidence="2">Glycosyltransferase family 2 protein</fullName>
    </submittedName>
</protein>
<dbReference type="OrthoDB" id="1374586at2"/>
<feature type="domain" description="Glycosyltransferase 2-like" evidence="1">
    <location>
        <begin position="4"/>
        <end position="138"/>
    </location>
</feature>
<accession>A0A550HYX7</accession>
<dbReference type="SUPFAM" id="SSF53448">
    <property type="entry name" value="Nucleotide-diphospho-sugar transferases"/>
    <property type="match status" value="1"/>
</dbReference>
<reference evidence="2 3" key="1">
    <citation type="submission" date="2019-06" db="EMBL/GenBank/DDBJ databases">
        <title>Gramella sabulilitoris sp. nov., isolated from a marine sand.</title>
        <authorList>
            <person name="Yoon J.-H."/>
        </authorList>
    </citation>
    <scope>NUCLEOTIDE SEQUENCE [LARGE SCALE GENOMIC DNA]</scope>
    <source>
        <strain evidence="2 3">HSMS-1</strain>
    </source>
</reference>
<keyword evidence="3" id="KW-1185">Reference proteome</keyword>
<dbReference type="EMBL" id="VHSF01000003">
    <property type="protein sequence ID" value="TRO63917.1"/>
    <property type="molecule type" value="Genomic_DNA"/>
</dbReference>
<dbReference type="Pfam" id="PF00535">
    <property type="entry name" value="Glycos_transf_2"/>
    <property type="match status" value="1"/>
</dbReference>
<organism evidence="2 3">
    <name type="scientific">Christiangramia sabulilitoris</name>
    <dbReference type="NCBI Taxonomy" id="2583991"/>
    <lineage>
        <taxon>Bacteria</taxon>
        <taxon>Pseudomonadati</taxon>
        <taxon>Bacteroidota</taxon>
        <taxon>Flavobacteriia</taxon>
        <taxon>Flavobacteriales</taxon>
        <taxon>Flavobacteriaceae</taxon>
        <taxon>Christiangramia</taxon>
    </lineage>
</organism>
<evidence type="ECO:0000313" key="3">
    <source>
        <dbReference type="Proteomes" id="UP000315131"/>
    </source>
</evidence>
<dbReference type="PANTHER" id="PTHR22916:SF3">
    <property type="entry name" value="UDP-GLCNAC:BETAGAL BETA-1,3-N-ACETYLGLUCOSAMINYLTRANSFERASE-LIKE PROTEIN 1"/>
    <property type="match status" value="1"/>
</dbReference>
<dbReference type="Gene3D" id="3.90.550.10">
    <property type="entry name" value="Spore Coat Polysaccharide Biosynthesis Protein SpsA, Chain A"/>
    <property type="match status" value="1"/>
</dbReference>
<evidence type="ECO:0000259" key="1">
    <source>
        <dbReference type="Pfam" id="PF00535"/>
    </source>
</evidence>
<dbReference type="InterPro" id="IPR001173">
    <property type="entry name" value="Glyco_trans_2-like"/>
</dbReference>
<name>A0A550HYX7_9FLAO</name>
<sequence length="306" mass="36800">MLAIIIPYYKIKYFEETLSSLARQSNRNFNVYIGNDSSPQNPEDIVKKYLGKINIVYKEFEENLGRISLSSQWERCIQLSKNEEWLMILGDDDYLSDNYIDEFYQHLNEIKSLNIKVVRFASRIVKISNRTKISDLYTHPKIENSTDFFYRKFFQASRGSLTEQIFRRDAYLKHGFRDFPLAWGTDNFAWLEFSDFGEIYSINSATAYFRISEENISRGGYLENVKLKAKHDYFEILIKEYLPQFKSYQRKKILNLFEILSYRSKGLNLKTWLFLNYLYLKEEGFLSLLKYNRRLFLLYPRRNWTD</sequence>